<keyword evidence="2" id="KW-0808">Transferase</keyword>
<name>A0A7Y9ICX3_9ACTN</name>
<reference evidence="2 3" key="1">
    <citation type="submission" date="2020-07" db="EMBL/GenBank/DDBJ databases">
        <title>Sequencing the genomes of 1000 actinobacteria strains.</title>
        <authorList>
            <person name="Klenk H.-P."/>
        </authorList>
    </citation>
    <scope>NUCLEOTIDE SEQUENCE [LARGE SCALE GENOMIC DNA]</scope>
    <source>
        <strain evidence="2 3">DSM 22083</strain>
    </source>
</reference>
<dbReference type="CDD" id="cd02440">
    <property type="entry name" value="AdoMet_MTases"/>
    <property type="match status" value="1"/>
</dbReference>
<proteinExistence type="predicted"/>
<dbReference type="GO" id="GO:0032259">
    <property type="term" value="P:methylation"/>
    <property type="evidence" value="ECO:0007669"/>
    <property type="project" value="UniProtKB-KW"/>
</dbReference>
<protein>
    <submittedName>
        <fullName evidence="2">SAM-dependent methyltransferase</fullName>
    </submittedName>
</protein>
<organism evidence="2 3">
    <name type="scientific">Microlunatus parietis</name>
    <dbReference type="NCBI Taxonomy" id="682979"/>
    <lineage>
        <taxon>Bacteria</taxon>
        <taxon>Bacillati</taxon>
        <taxon>Actinomycetota</taxon>
        <taxon>Actinomycetes</taxon>
        <taxon>Propionibacteriales</taxon>
        <taxon>Propionibacteriaceae</taxon>
        <taxon>Microlunatus</taxon>
    </lineage>
</organism>
<dbReference type="Gene3D" id="3.40.50.150">
    <property type="entry name" value="Vaccinia Virus protein VP39"/>
    <property type="match status" value="1"/>
</dbReference>
<comment type="caution">
    <text evidence="2">The sequence shown here is derived from an EMBL/GenBank/DDBJ whole genome shotgun (WGS) entry which is preliminary data.</text>
</comment>
<evidence type="ECO:0000259" key="1">
    <source>
        <dbReference type="Pfam" id="PF13649"/>
    </source>
</evidence>
<dbReference type="RefSeq" id="WP_218871583.1">
    <property type="nucleotide sequence ID" value="NZ_JACCBU010000001.1"/>
</dbReference>
<dbReference type="Pfam" id="PF13649">
    <property type="entry name" value="Methyltransf_25"/>
    <property type="match status" value="1"/>
</dbReference>
<evidence type="ECO:0000313" key="3">
    <source>
        <dbReference type="Proteomes" id="UP000569914"/>
    </source>
</evidence>
<accession>A0A7Y9ICX3</accession>
<dbReference type="AlphaFoldDB" id="A0A7Y9ICX3"/>
<dbReference type="Proteomes" id="UP000569914">
    <property type="component" value="Unassembled WGS sequence"/>
</dbReference>
<evidence type="ECO:0000313" key="2">
    <source>
        <dbReference type="EMBL" id="NYE73984.1"/>
    </source>
</evidence>
<keyword evidence="2" id="KW-0489">Methyltransferase</keyword>
<dbReference type="SUPFAM" id="SSF53335">
    <property type="entry name" value="S-adenosyl-L-methionine-dependent methyltransferases"/>
    <property type="match status" value="1"/>
</dbReference>
<keyword evidence="3" id="KW-1185">Reference proteome</keyword>
<feature type="domain" description="Methyltransferase" evidence="1">
    <location>
        <begin position="64"/>
        <end position="150"/>
    </location>
</feature>
<dbReference type="EMBL" id="JACCBU010000001">
    <property type="protein sequence ID" value="NYE73984.1"/>
    <property type="molecule type" value="Genomic_DNA"/>
</dbReference>
<gene>
    <name evidence="2" type="ORF">BKA15_005313</name>
</gene>
<dbReference type="GO" id="GO:0008168">
    <property type="term" value="F:methyltransferase activity"/>
    <property type="evidence" value="ECO:0007669"/>
    <property type="project" value="UniProtKB-KW"/>
</dbReference>
<sequence length="220" mass="23428">MITSPVRAERRLSPLRLYAAALDGRPTTMITEAGEERGLPVDIWAGAAGDADRMLLTRCAGPTLDLGCGPGRLAQALQGTGAPVLGVDLSPSAVRAAVGRGVVALCRDLFAPLPAEGRWQTILLADGNIGIGGDAVRLLARCRALLAPGGRILLDLAEPGTGYVRRRVRLAAVGRFSGWFPWCWVDHRALAALADWCGLRLVDHWTASDRRQAELIAVRP</sequence>
<dbReference type="InterPro" id="IPR029063">
    <property type="entry name" value="SAM-dependent_MTases_sf"/>
</dbReference>
<dbReference type="InterPro" id="IPR041698">
    <property type="entry name" value="Methyltransf_25"/>
</dbReference>